<dbReference type="AlphaFoldDB" id="A0A4V3JWQ0"/>
<name>A0A4V3JWQ0_9LEPT</name>
<dbReference type="Proteomes" id="UP000298264">
    <property type="component" value="Unassembled WGS sequence"/>
</dbReference>
<sequence>MKFKHFVLILSLFSCSTTLEFIPEPEYTLHYSRYKKTSWEDVEILQERPEKSFQILGEVVLRNQNEASWDDVKLYLKKAMWERKMDGLWIVSKKKHSVEALSFQTMDVRGHTTHAYEYKDQIPIFRGYAFRYKQGN</sequence>
<dbReference type="OrthoDB" id="328893at2"/>
<proteinExistence type="predicted"/>
<dbReference type="EMBL" id="RQHV01000062">
    <property type="protein sequence ID" value="TGN07119.1"/>
    <property type="molecule type" value="Genomic_DNA"/>
</dbReference>
<reference evidence="1" key="1">
    <citation type="journal article" date="2019" name="PLoS Negl. Trop. Dis.">
        <title>Revisiting the worldwide diversity of Leptospira species in the environment.</title>
        <authorList>
            <person name="Vincent A.T."/>
            <person name="Schiettekatte O."/>
            <person name="Bourhy P."/>
            <person name="Veyrier F.J."/>
            <person name="Picardeau M."/>
        </authorList>
    </citation>
    <scope>NUCLEOTIDE SEQUENCE [LARGE SCALE GENOMIC DNA]</scope>
    <source>
        <strain evidence="1">201400974</strain>
    </source>
</reference>
<evidence type="ECO:0008006" key="3">
    <source>
        <dbReference type="Google" id="ProtNLM"/>
    </source>
</evidence>
<dbReference type="PROSITE" id="PS51257">
    <property type="entry name" value="PROKAR_LIPOPROTEIN"/>
    <property type="match status" value="1"/>
</dbReference>
<dbReference type="RefSeq" id="WP_135765841.1">
    <property type="nucleotide sequence ID" value="NZ_RQHV01000062.1"/>
</dbReference>
<comment type="caution">
    <text evidence="1">The sequence shown here is derived from an EMBL/GenBank/DDBJ whole genome shotgun (WGS) entry which is preliminary data.</text>
</comment>
<keyword evidence="2" id="KW-1185">Reference proteome</keyword>
<gene>
    <name evidence="1" type="ORF">EHS11_18565</name>
</gene>
<evidence type="ECO:0000313" key="2">
    <source>
        <dbReference type="Proteomes" id="UP000298264"/>
    </source>
</evidence>
<accession>A0A4V3JWQ0</accession>
<organism evidence="1 2">
    <name type="scientific">Leptospira ilyithenensis</name>
    <dbReference type="NCBI Taxonomy" id="2484901"/>
    <lineage>
        <taxon>Bacteria</taxon>
        <taxon>Pseudomonadati</taxon>
        <taxon>Spirochaetota</taxon>
        <taxon>Spirochaetia</taxon>
        <taxon>Leptospirales</taxon>
        <taxon>Leptospiraceae</taxon>
        <taxon>Leptospira</taxon>
    </lineage>
</organism>
<evidence type="ECO:0000313" key="1">
    <source>
        <dbReference type="EMBL" id="TGN07119.1"/>
    </source>
</evidence>
<protein>
    <recommendedName>
        <fullName evidence="3">Lipoprotein</fullName>
    </recommendedName>
</protein>